<organism evidence="1 2">
    <name type="scientific">Vibrio phage JSF15</name>
    <dbReference type="NCBI Taxonomy" id="1983598"/>
    <lineage>
        <taxon>Viruses</taxon>
        <taxon>Duplodnaviria</taxon>
        <taxon>Heunggongvirae</taxon>
        <taxon>Uroviricota</taxon>
        <taxon>Caudoviricetes</taxon>
        <taxon>Enhodamvirus</taxon>
        <taxon>Enhodamvirus VP2</taxon>
    </lineage>
</organism>
<dbReference type="EMBL" id="KY883642">
    <property type="protein sequence ID" value="ASV42843.1"/>
    <property type="molecule type" value="Genomic_DNA"/>
</dbReference>
<name>A0A2D0YYS7_9CAUD</name>
<accession>A0A2D0YYS7</accession>
<reference evidence="1 2" key="1">
    <citation type="journal article" date="2017" name="Sci. Rep.">
        <title>Analysis of the CRISPR-Cas system in bacteriophages active on epidemic strains of Vibrio cholerae in Bangladesh.</title>
        <authorList>
            <person name="Naser I.B."/>
            <person name="Hoque M.M."/>
            <person name="Nahid M.A."/>
            <person name="Tareq T.M."/>
            <person name="Rocky M.K."/>
            <person name="Faruque S.M."/>
        </authorList>
    </citation>
    <scope>NUCLEOTIDE SEQUENCE [LARGE SCALE GENOMIC DNA]</scope>
</reference>
<evidence type="ECO:0000313" key="2">
    <source>
        <dbReference type="Proteomes" id="UP000241979"/>
    </source>
</evidence>
<evidence type="ECO:0000313" key="1">
    <source>
        <dbReference type="EMBL" id="ASV42843.1"/>
    </source>
</evidence>
<dbReference type="Proteomes" id="UP000241979">
    <property type="component" value="Segment"/>
</dbReference>
<sequence>MKISTATAAGAGLGAAFGAIGGLKAKGLMDREAELRWLATQEEVRKMEKTHNQILGQAEADLGSSGFASNSASQRSLIEDTRMEMDKQRALTLAFGKTQNKIDKAASNEALKGSILSGISSGISFGSTVGDWFK</sequence>
<protein>
    <submittedName>
        <fullName evidence="1">Uncharacterized protein</fullName>
    </submittedName>
</protein>
<proteinExistence type="predicted"/>